<name>G9ZGX2_9GAMM</name>
<evidence type="ECO:0000313" key="1">
    <source>
        <dbReference type="EMBL" id="EHM52996.1"/>
    </source>
</evidence>
<dbReference type="Proteomes" id="UP000004750">
    <property type="component" value="Unassembled WGS sequence"/>
</dbReference>
<protein>
    <submittedName>
        <fullName evidence="1">Uncharacterized protein</fullName>
    </submittedName>
</protein>
<dbReference type="AlphaFoldDB" id="G9ZGX2"/>
<evidence type="ECO:0000313" key="2">
    <source>
        <dbReference type="Proteomes" id="UP000004750"/>
    </source>
</evidence>
<comment type="caution">
    <text evidence="1">The sequence shown here is derived from an EMBL/GenBank/DDBJ whole genome shotgun (WGS) entry which is preliminary data.</text>
</comment>
<gene>
    <name evidence="1" type="ORF">HMPREF9080_02029</name>
</gene>
<organism evidence="1 2">
    <name type="scientific">Cardiobacterium valvarum F0432</name>
    <dbReference type="NCBI Taxonomy" id="797473"/>
    <lineage>
        <taxon>Bacteria</taxon>
        <taxon>Pseudomonadati</taxon>
        <taxon>Pseudomonadota</taxon>
        <taxon>Gammaproteobacteria</taxon>
        <taxon>Cardiobacteriales</taxon>
        <taxon>Cardiobacteriaceae</taxon>
        <taxon>Cardiobacterium</taxon>
    </lineage>
</organism>
<reference evidence="1 2" key="1">
    <citation type="submission" date="2011-08" db="EMBL/GenBank/DDBJ databases">
        <authorList>
            <person name="Weinstock G."/>
            <person name="Sodergren E."/>
            <person name="Clifton S."/>
            <person name="Fulton L."/>
            <person name="Fulton B."/>
            <person name="Courtney L."/>
            <person name="Fronick C."/>
            <person name="Harrison M."/>
            <person name="Strong C."/>
            <person name="Farmer C."/>
            <person name="Delahaunty K."/>
            <person name="Markovic C."/>
            <person name="Hall O."/>
            <person name="Minx P."/>
            <person name="Tomlinson C."/>
            <person name="Mitreva M."/>
            <person name="Hou S."/>
            <person name="Chen J."/>
            <person name="Wollam A."/>
            <person name="Pepin K.H."/>
            <person name="Johnson M."/>
            <person name="Bhonagiri V."/>
            <person name="Zhang X."/>
            <person name="Suruliraj S."/>
            <person name="Warren W."/>
            <person name="Chinwalla A."/>
            <person name="Mardis E.R."/>
            <person name="Wilson R.K."/>
        </authorList>
    </citation>
    <scope>NUCLEOTIDE SEQUENCE [LARGE SCALE GENOMIC DNA]</scope>
    <source>
        <strain evidence="1 2">F0432</strain>
    </source>
</reference>
<accession>G9ZGX2</accession>
<dbReference type="EMBL" id="AGCM01000115">
    <property type="protein sequence ID" value="EHM52996.1"/>
    <property type="molecule type" value="Genomic_DNA"/>
</dbReference>
<dbReference type="STRING" id="797473.HMPREF9080_02029"/>
<sequence>MFYQQLNPQTNVLFCVAKPYYPPVIQEHVRQQKHLAMKC</sequence>
<proteinExistence type="predicted"/>
<dbReference type="HOGENOM" id="CLU_3306702_0_0_6"/>